<evidence type="ECO:0008006" key="12">
    <source>
        <dbReference type="Google" id="ProtNLM"/>
    </source>
</evidence>
<feature type="coiled-coil region" evidence="8">
    <location>
        <begin position="208"/>
        <end position="235"/>
    </location>
</feature>
<protein>
    <recommendedName>
        <fullName evidence="12">Outer membrane protein TolC</fullName>
    </recommendedName>
</protein>
<dbReference type="InterPro" id="IPR051906">
    <property type="entry name" value="TolC-like"/>
</dbReference>
<keyword evidence="9" id="KW-0732">Signal</keyword>
<evidence type="ECO:0000256" key="4">
    <source>
        <dbReference type="ARBA" id="ARBA00022452"/>
    </source>
</evidence>
<evidence type="ECO:0000256" key="3">
    <source>
        <dbReference type="ARBA" id="ARBA00022448"/>
    </source>
</evidence>
<comment type="similarity">
    <text evidence="2">Belongs to the outer membrane factor (OMF) (TC 1.B.17) family.</text>
</comment>
<dbReference type="PANTHER" id="PTHR30026">
    <property type="entry name" value="OUTER MEMBRANE PROTEIN TOLC"/>
    <property type="match status" value="1"/>
</dbReference>
<accession>A0A916TYW4</accession>
<feature type="signal peptide" evidence="9">
    <location>
        <begin position="1"/>
        <end position="27"/>
    </location>
</feature>
<dbReference type="GO" id="GO:1990281">
    <property type="term" value="C:efflux pump complex"/>
    <property type="evidence" value="ECO:0007669"/>
    <property type="project" value="TreeGrafter"/>
</dbReference>
<evidence type="ECO:0000256" key="9">
    <source>
        <dbReference type="SAM" id="SignalP"/>
    </source>
</evidence>
<gene>
    <name evidence="10" type="ORF">GCM10011387_03480</name>
</gene>
<keyword evidence="3" id="KW-0813">Transport</keyword>
<dbReference type="GO" id="GO:0015562">
    <property type="term" value="F:efflux transmembrane transporter activity"/>
    <property type="evidence" value="ECO:0007669"/>
    <property type="project" value="InterPro"/>
</dbReference>
<dbReference type="EMBL" id="BMIL01000001">
    <property type="protein sequence ID" value="GGC53246.1"/>
    <property type="molecule type" value="Genomic_DNA"/>
</dbReference>
<keyword evidence="7" id="KW-0998">Cell outer membrane</keyword>
<keyword evidence="5" id="KW-0812">Transmembrane</keyword>
<evidence type="ECO:0000256" key="5">
    <source>
        <dbReference type="ARBA" id="ARBA00022692"/>
    </source>
</evidence>
<proteinExistence type="inferred from homology"/>
<evidence type="ECO:0000256" key="7">
    <source>
        <dbReference type="ARBA" id="ARBA00023237"/>
    </source>
</evidence>
<dbReference type="RefSeq" id="WP_188625098.1">
    <property type="nucleotide sequence ID" value="NZ_BMIL01000001.1"/>
</dbReference>
<reference evidence="10" key="2">
    <citation type="submission" date="2020-09" db="EMBL/GenBank/DDBJ databases">
        <authorList>
            <person name="Sun Q."/>
            <person name="Zhou Y."/>
        </authorList>
    </citation>
    <scope>NUCLEOTIDE SEQUENCE</scope>
    <source>
        <strain evidence="10">CGMCC 1.15343</strain>
    </source>
</reference>
<dbReference type="Proteomes" id="UP000651668">
    <property type="component" value="Unassembled WGS sequence"/>
</dbReference>
<keyword evidence="4" id="KW-1134">Transmembrane beta strand</keyword>
<evidence type="ECO:0000256" key="2">
    <source>
        <dbReference type="ARBA" id="ARBA00007613"/>
    </source>
</evidence>
<dbReference type="InterPro" id="IPR003423">
    <property type="entry name" value="OMP_efflux"/>
</dbReference>
<evidence type="ECO:0000256" key="1">
    <source>
        <dbReference type="ARBA" id="ARBA00004442"/>
    </source>
</evidence>
<organism evidence="10 11">
    <name type="scientific">Pedobacter quisquiliarum</name>
    <dbReference type="NCBI Taxonomy" id="1834438"/>
    <lineage>
        <taxon>Bacteria</taxon>
        <taxon>Pseudomonadati</taxon>
        <taxon>Bacteroidota</taxon>
        <taxon>Sphingobacteriia</taxon>
        <taxon>Sphingobacteriales</taxon>
        <taxon>Sphingobacteriaceae</taxon>
        <taxon>Pedobacter</taxon>
    </lineage>
</organism>
<keyword evidence="8" id="KW-0175">Coiled coil</keyword>
<dbReference type="GO" id="GO:0009279">
    <property type="term" value="C:cell outer membrane"/>
    <property type="evidence" value="ECO:0007669"/>
    <property type="project" value="UniProtKB-SubCell"/>
</dbReference>
<dbReference type="PANTHER" id="PTHR30026:SF23">
    <property type="entry name" value="TO APRF-PUTATIVE OUTER MEMBRANE EFFLUX PROTEIN OR SECRETED ALKALINE PHOSPHATASE-RELATED"/>
    <property type="match status" value="1"/>
</dbReference>
<reference evidence="10" key="1">
    <citation type="journal article" date="2014" name="Int. J. Syst. Evol. Microbiol.">
        <title>Complete genome sequence of Corynebacterium casei LMG S-19264T (=DSM 44701T), isolated from a smear-ripened cheese.</title>
        <authorList>
            <consortium name="US DOE Joint Genome Institute (JGI-PGF)"/>
            <person name="Walter F."/>
            <person name="Albersmeier A."/>
            <person name="Kalinowski J."/>
            <person name="Ruckert C."/>
        </authorList>
    </citation>
    <scope>NUCLEOTIDE SEQUENCE</scope>
    <source>
        <strain evidence="10">CGMCC 1.15343</strain>
    </source>
</reference>
<dbReference type="Gene3D" id="1.20.1600.10">
    <property type="entry name" value="Outer membrane efflux proteins (OEP)"/>
    <property type="match status" value="1"/>
</dbReference>
<evidence type="ECO:0000256" key="6">
    <source>
        <dbReference type="ARBA" id="ARBA00023136"/>
    </source>
</evidence>
<dbReference type="Pfam" id="PF02321">
    <property type="entry name" value="OEP"/>
    <property type="match status" value="1"/>
</dbReference>
<dbReference type="SUPFAM" id="SSF56954">
    <property type="entry name" value="Outer membrane efflux proteins (OEP)"/>
    <property type="match status" value="1"/>
</dbReference>
<keyword evidence="6" id="KW-0472">Membrane</keyword>
<name>A0A916TYW4_9SPHI</name>
<sequence>MNIINQCQRYLACTFIFLTLIIGNAAAQSVSKTPSVLGLNEVWEKVIQHNKTIKIEGFRVAASTEEILDAKAERLPEIGTEAEYGRVSNFGLFTKGILHKPELLPVEHTLYKVGGDAYLNLYNGRKTRTNISRQQILHELHTERRNESVSEVKLQAATYYLDLQRSIAFKSLIQNNIADQERQLKEICQLHINGVVLKSDVLRATLQLSRQKLALEEINNDIAIAQQKLNILMDEPDDQVVIPEPLSASQPSVLLKYEDYLAQAMQRSHQQKISEEETKLSKLNLKDVKANVNPKIGLYANYAYSYPQIQFYPYANYLYGLGTAGIKASFAVDAFYHNKHKVKVAQIELQSREMEHLRTQDLIRQQVNEGYLRYNEAMNRIQVAETNVLQAQESARIVTNTYFNQLSLVTDLLESNTQLLQTQFDLAAAKIAAQLQYFQLLNTIGNL</sequence>
<keyword evidence="11" id="KW-1185">Reference proteome</keyword>
<evidence type="ECO:0000256" key="8">
    <source>
        <dbReference type="SAM" id="Coils"/>
    </source>
</evidence>
<evidence type="ECO:0000313" key="11">
    <source>
        <dbReference type="Proteomes" id="UP000651668"/>
    </source>
</evidence>
<dbReference type="AlphaFoldDB" id="A0A916TYW4"/>
<comment type="caution">
    <text evidence="10">The sequence shown here is derived from an EMBL/GenBank/DDBJ whole genome shotgun (WGS) entry which is preliminary data.</text>
</comment>
<comment type="subcellular location">
    <subcellularLocation>
        <location evidence="1">Cell outer membrane</location>
    </subcellularLocation>
</comment>
<evidence type="ECO:0000313" key="10">
    <source>
        <dbReference type="EMBL" id="GGC53246.1"/>
    </source>
</evidence>
<dbReference type="GO" id="GO:0015288">
    <property type="term" value="F:porin activity"/>
    <property type="evidence" value="ECO:0007669"/>
    <property type="project" value="TreeGrafter"/>
</dbReference>
<feature type="chain" id="PRO_5037161241" description="Outer membrane protein TolC" evidence="9">
    <location>
        <begin position="28"/>
        <end position="447"/>
    </location>
</feature>